<feature type="region of interest" description="Disordered" evidence="2">
    <location>
        <begin position="482"/>
        <end position="503"/>
    </location>
</feature>
<evidence type="ECO:0000259" key="3">
    <source>
        <dbReference type="PROSITE" id="PS50887"/>
    </source>
</evidence>
<feature type="coiled-coil region" evidence="1">
    <location>
        <begin position="269"/>
        <end position="341"/>
    </location>
</feature>
<dbReference type="Gene3D" id="1.25.40.10">
    <property type="entry name" value="Tetratricopeptide repeat domain"/>
    <property type="match status" value="1"/>
</dbReference>
<proteinExistence type="predicted"/>
<dbReference type="SMART" id="SM00267">
    <property type="entry name" value="GGDEF"/>
    <property type="match status" value="1"/>
</dbReference>
<protein>
    <submittedName>
        <fullName evidence="4">Diguanylate cyclase</fullName>
        <ecNumber evidence="4">2.7.7.65</ecNumber>
    </submittedName>
</protein>
<dbReference type="EC" id="2.7.7.65" evidence="4"/>
<sequence length="503" mass="54750">MTLSAREIRRAWSLRMSDPALAAALAGQWAAAEPERSAVLRAYAAWRGGAWDAALEALDAAEPGLNAAGDGLWLSRARGLRGDVLLGLGQAQEALECFQAGLALAQEAGDLEMQGLAHNDIGVLLVWNDPQRARQRFRLAYDLFGVAPEDQAGRGLAAFNLSVAHWELGEHALSERYLDEAQERVLAARAWPYWAGVVSQRAQRLGAAGDIEQARRLLREADALEMPAESRDVLRFFEARTEALYGDAALARTLLEPLRAWTGGRQDMLDDYLDVLARAQRRLGDLEAAYDTMRDLLAAVQARHAREQATQLRRLEAQHRAEEAQRAVSHLSRLHREARRLNLHDELTGLGNRRGLHDWHRAGPPGEPFTLAFMDIDHFKAINDRCGHQQGDEVIRAVAALLLGLAQPGDLCARLGGDEFVFARRTADAGEVAALMARLGGQCRAHPWPSGLRVTLSIGVASGAGAPGRQLGAADRQMYRAKQAGGDRVCPPPGAPPTAASPR</sequence>
<dbReference type="EMBL" id="JBHSOH010000006">
    <property type="protein sequence ID" value="MFC5847973.1"/>
    <property type="molecule type" value="Genomic_DNA"/>
</dbReference>
<dbReference type="InterPro" id="IPR000160">
    <property type="entry name" value="GGDEF_dom"/>
</dbReference>
<dbReference type="RefSeq" id="WP_380047590.1">
    <property type="nucleotide sequence ID" value="NZ_JBHSOH010000006.1"/>
</dbReference>
<organism evidence="4 5">
    <name type="scientific">Deinococcus petrolearius</name>
    <dbReference type="NCBI Taxonomy" id="1751295"/>
    <lineage>
        <taxon>Bacteria</taxon>
        <taxon>Thermotogati</taxon>
        <taxon>Deinococcota</taxon>
        <taxon>Deinococci</taxon>
        <taxon>Deinococcales</taxon>
        <taxon>Deinococcaceae</taxon>
        <taxon>Deinococcus</taxon>
    </lineage>
</organism>
<comment type="caution">
    <text evidence="4">The sequence shown here is derived from an EMBL/GenBank/DDBJ whole genome shotgun (WGS) entry which is preliminary data.</text>
</comment>
<dbReference type="Proteomes" id="UP001595979">
    <property type="component" value="Unassembled WGS sequence"/>
</dbReference>
<dbReference type="PANTHER" id="PTHR45138:SF24">
    <property type="entry name" value="DIGUANYLATE CYCLASE DGCC-RELATED"/>
    <property type="match status" value="1"/>
</dbReference>
<keyword evidence="5" id="KW-1185">Reference proteome</keyword>
<dbReference type="InterPro" id="IPR050469">
    <property type="entry name" value="Diguanylate_Cyclase"/>
</dbReference>
<dbReference type="Gene3D" id="3.30.70.270">
    <property type="match status" value="1"/>
</dbReference>
<dbReference type="PANTHER" id="PTHR45138">
    <property type="entry name" value="REGULATORY COMPONENTS OF SENSORY TRANSDUCTION SYSTEM"/>
    <property type="match status" value="1"/>
</dbReference>
<gene>
    <name evidence="4" type="ORF">ACFPQ6_06590</name>
</gene>
<keyword evidence="4" id="KW-0548">Nucleotidyltransferase</keyword>
<keyword evidence="1" id="KW-0175">Coiled coil</keyword>
<dbReference type="Pfam" id="PF00990">
    <property type="entry name" value="GGDEF"/>
    <property type="match status" value="1"/>
</dbReference>
<dbReference type="SUPFAM" id="SSF48452">
    <property type="entry name" value="TPR-like"/>
    <property type="match status" value="1"/>
</dbReference>
<dbReference type="PROSITE" id="PS50887">
    <property type="entry name" value="GGDEF"/>
    <property type="match status" value="1"/>
</dbReference>
<accession>A0ABW1DGU2</accession>
<dbReference type="InterPro" id="IPR011990">
    <property type="entry name" value="TPR-like_helical_dom_sf"/>
</dbReference>
<dbReference type="CDD" id="cd01949">
    <property type="entry name" value="GGDEF"/>
    <property type="match status" value="1"/>
</dbReference>
<reference evidence="5" key="1">
    <citation type="journal article" date="2019" name="Int. J. Syst. Evol. Microbiol.">
        <title>The Global Catalogue of Microorganisms (GCM) 10K type strain sequencing project: providing services to taxonomists for standard genome sequencing and annotation.</title>
        <authorList>
            <consortium name="The Broad Institute Genomics Platform"/>
            <consortium name="The Broad Institute Genome Sequencing Center for Infectious Disease"/>
            <person name="Wu L."/>
            <person name="Ma J."/>
        </authorList>
    </citation>
    <scope>NUCLEOTIDE SEQUENCE [LARGE SCALE GENOMIC DNA]</scope>
    <source>
        <strain evidence="5">CGMCC 1.15053</strain>
    </source>
</reference>
<evidence type="ECO:0000256" key="2">
    <source>
        <dbReference type="SAM" id="MobiDB-lite"/>
    </source>
</evidence>
<evidence type="ECO:0000313" key="4">
    <source>
        <dbReference type="EMBL" id="MFC5847973.1"/>
    </source>
</evidence>
<feature type="domain" description="GGDEF" evidence="3">
    <location>
        <begin position="367"/>
        <end position="494"/>
    </location>
</feature>
<dbReference type="GO" id="GO:0052621">
    <property type="term" value="F:diguanylate cyclase activity"/>
    <property type="evidence" value="ECO:0007669"/>
    <property type="project" value="UniProtKB-EC"/>
</dbReference>
<dbReference type="SUPFAM" id="SSF55073">
    <property type="entry name" value="Nucleotide cyclase"/>
    <property type="match status" value="1"/>
</dbReference>
<keyword evidence="4" id="KW-0808">Transferase</keyword>
<dbReference type="InterPro" id="IPR043128">
    <property type="entry name" value="Rev_trsase/Diguanyl_cyclase"/>
</dbReference>
<name>A0ABW1DGU2_9DEIO</name>
<evidence type="ECO:0000256" key="1">
    <source>
        <dbReference type="SAM" id="Coils"/>
    </source>
</evidence>
<dbReference type="NCBIfam" id="TIGR00254">
    <property type="entry name" value="GGDEF"/>
    <property type="match status" value="1"/>
</dbReference>
<dbReference type="InterPro" id="IPR029787">
    <property type="entry name" value="Nucleotide_cyclase"/>
</dbReference>
<evidence type="ECO:0000313" key="5">
    <source>
        <dbReference type="Proteomes" id="UP001595979"/>
    </source>
</evidence>